<evidence type="ECO:0000313" key="5">
    <source>
        <dbReference type="EMBL" id="OXS79974.1"/>
    </source>
</evidence>
<proteinExistence type="inferred from homology"/>
<feature type="domain" description="CdaR GGDEF-like" evidence="4">
    <location>
        <begin position="171"/>
        <end position="291"/>
    </location>
</feature>
<evidence type="ECO:0000259" key="3">
    <source>
        <dbReference type="Pfam" id="PF13556"/>
    </source>
</evidence>
<evidence type="ECO:0000256" key="2">
    <source>
        <dbReference type="SAM" id="Coils"/>
    </source>
</evidence>
<comment type="similarity">
    <text evidence="1">Belongs to the CdaR family.</text>
</comment>
<reference evidence="6 7" key="1">
    <citation type="submission" date="2017-01" db="EMBL/GenBank/DDBJ databases">
        <authorList>
            <person name="Mah S.A."/>
            <person name="Swanson W.J."/>
            <person name="Moy G.W."/>
            <person name="Vacquier V.D."/>
        </authorList>
    </citation>
    <scope>NUCLEOTIDE SEQUENCE [LARGE SCALE GENOMIC DNA]</scope>
    <source>
        <strain evidence="6 7">NIO-1016</strain>
    </source>
</reference>
<reference evidence="8" key="2">
    <citation type="submission" date="2017-03" db="EMBL/GenBank/DDBJ databases">
        <title>Bacillus sp. V-88(T) DSM27956, whole genome shotgun sequencing project.</title>
        <authorList>
            <person name="Dastager S.G."/>
            <person name="Neurgaonkar P.S."/>
            <person name="Dharne M.S."/>
        </authorList>
    </citation>
    <scope>NUCLEOTIDE SEQUENCE [LARGE SCALE GENOMIC DNA]</scope>
    <source>
        <strain evidence="8">DSM 25145</strain>
    </source>
</reference>
<dbReference type="GO" id="GO:0003677">
    <property type="term" value="F:DNA binding"/>
    <property type="evidence" value="ECO:0007669"/>
    <property type="project" value="UniProtKB-KW"/>
</dbReference>
<dbReference type="InterPro" id="IPR051448">
    <property type="entry name" value="CdaR-like_regulators"/>
</dbReference>
<dbReference type="PANTHER" id="PTHR33744">
    <property type="entry name" value="CARBOHYDRATE DIACID REGULATOR"/>
    <property type="match status" value="1"/>
</dbReference>
<organism evidence="6 7">
    <name type="scientific">Domibacillus enclensis</name>
    <dbReference type="NCBI Taxonomy" id="1017273"/>
    <lineage>
        <taxon>Bacteria</taxon>
        <taxon>Bacillati</taxon>
        <taxon>Bacillota</taxon>
        <taxon>Bacilli</taxon>
        <taxon>Bacillales</taxon>
        <taxon>Bacillaceae</taxon>
        <taxon>Domibacillus</taxon>
    </lineage>
</organism>
<evidence type="ECO:0000259" key="4">
    <source>
        <dbReference type="Pfam" id="PF17853"/>
    </source>
</evidence>
<sequence>MSNEYTHYFAHEYDSIEMLADKISEALSCPITIEDAHHQIIAYSRHEGEIDPVRIATIMRRKVPEHVINSLWKSGAIPTLFETEEPVVIPAIGQVLLGERVAISVRKQDKVIGFIWAQSGAHFSEEQKQILKEAAKAVKNQLLQHEKRKRAAEESHQEFFWKLLTGHFTTKSEVDQSNKTYGINLSGSLLVVVFDFGKSINHVLERQIDYLVETLQQISPLAKTVDGEQLVMLIRSQKDDELDAVSRYMEDFCKKSAERLSVHPSGGAGTPVENPLFVQNSYQEALQVLRMKQLFPTVRLPDRFDKLGIFQSIEQLRTIRQGKRNPVIEALQGYDQSHNANMTETLYTFLAQDGNMNEAARIMHVHPNTLAYRLKRISEMTGFNSKDMNEKTILYIDLLIRQMDHSLYSS</sequence>
<evidence type="ECO:0000313" key="6">
    <source>
        <dbReference type="EMBL" id="SIP88828.1"/>
    </source>
</evidence>
<dbReference type="Pfam" id="PF17853">
    <property type="entry name" value="GGDEF_2"/>
    <property type="match status" value="1"/>
</dbReference>
<evidence type="ECO:0000313" key="8">
    <source>
        <dbReference type="Proteomes" id="UP000215545"/>
    </source>
</evidence>
<evidence type="ECO:0000256" key="1">
    <source>
        <dbReference type="ARBA" id="ARBA00006754"/>
    </source>
</evidence>
<dbReference type="Gene3D" id="1.10.10.2840">
    <property type="entry name" value="PucR C-terminal helix-turn-helix domain"/>
    <property type="match status" value="1"/>
</dbReference>
<dbReference type="InterPro" id="IPR025736">
    <property type="entry name" value="PucR_C-HTH_dom"/>
</dbReference>
<evidence type="ECO:0000313" key="7">
    <source>
        <dbReference type="Proteomes" id="UP000186385"/>
    </source>
</evidence>
<dbReference type="Proteomes" id="UP000186385">
    <property type="component" value="Unassembled WGS sequence"/>
</dbReference>
<dbReference type="EMBL" id="MWSK01000001">
    <property type="protein sequence ID" value="OXS79974.1"/>
    <property type="molecule type" value="Genomic_DNA"/>
</dbReference>
<dbReference type="RefSeq" id="WP_045852431.1">
    <property type="nucleotide sequence ID" value="NZ_FTLX01000001.1"/>
</dbReference>
<protein>
    <submittedName>
        <fullName evidence="6">DNA-binding transcriptional regulator, PucR family</fullName>
    </submittedName>
</protein>
<accession>A0A1N6N9U2</accession>
<keyword evidence="8" id="KW-1185">Reference proteome</keyword>
<name>A0A1N6N9U2_9BACI</name>
<gene>
    <name evidence="5" type="ORF">B1B05_00350</name>
    <name evidence="6" type="ORF">SAMN05443094_10170</name>
</gene>
<dbReference type="Pfam" id="PF13556">
    <property type="entry name" value="HTH_30"/>
    <property type="match status" value="1"/>
</dbReference>
<dbReference type="Proteomes" id="UP000215545">
    <property type="component" value="Unassembled WGS sequence"/>
</dbReference>
<reference evidence="5" key="3">
    <citation type="submission" date="2017-03" db="EMBL/GenBank/DDBJ databases">
        <authorList>
            <person name="Dastager S.G."/>
            <person name="Neurgaonkar P.S."/>
            <person name="Dharne M.S."/>
        </authorList>
    </citation>
    <scope>NUCLEOTIDE SEQUENCE</scope>
    <source>
        <strain evidence="5">DSM 25145</strain>
    </source>
</reference>
<dbReference type="EMBL" id="FTLX01000001">
    <property type="protein sequence ID" value="SIP88828.1"/>
    <property type="molecule type" value="Genomic_DNA"/>
</dbReference>
<keyword evidence="6" id="KW-0238">DNA-binding</keyword>
<feature type="domain" description="PucR C-terminal helix-turn-helix" evidence="3">
    <location>
        <begin position="343"/>
        <end position="400"/>
    </location>
</feature>
<dbReference type="STRING" id="1017273.SAMN05443094_10170"/>
<keyword evidence="2" id="KW-0175">Coiled coil</keyword>
<dbReference type="PANTHER" id="PTHR33744:SF1">
    <property type="entry name" value="DNA-BINDING TRANSCRIPTIONAL ACTIVATOR ADER"/>
    <property type="match status" value="1"/>
</dbReference>
<dbReference type="OrthoDB" id="9792148at2"/>
<feature type="coiled-coil region" evidence="2">
    <location>
        <begin position="121"/>
        <end position="155"/>
    </location>
</feature>
<dbReference type="AlphaFoldDB" id="A0A1N6N9U2"/>
<dbReference type="InterPro" id="IPR041522">
    <property type="entry name" value="CdaR_GGDEF"/>
</dbReference>
<dbReference type="InterPro" id="IPR042070">
    <property type="entry name" value="PucR_C-HTH_sf"/>
</dbReference>